<protein>
    <recommendedName>
        <fullName evidence="2">Proteasome assembly chaperone 1</fullName>
    </recommendedName>
</protein>
<keyword evidence="4" id="KW-1185">Reference proteome</keyword>
<evidence type="ECO:0000256" key="2">
    <source>
        <dbReference type="ARBA" id="ARBA00019180"/>
    </source>
</evidence>
<evidence type="ECO:0000313" key="5">
    <source>
        <dbReference type="RefSeq" id="XP_026498631.1"/>
    </source>
</evidence>
<keyword evidence="3" id="KW-0143">Chaperone</keyword>
<accession>A0A8B8ISD7</accession>
<dbReference type="OMA" id="ENSYLYM"/>
<dbReference type="GO" id="GO:0070628">
    <property type="term" value="F:proteasome binding"/>
    <property type="evidence" value="ECO:0007669"/>
    <property type="project" value="TreeGrafter"/>
</dbReference>
<evidence type="ECO:0000313" key="4">
    <source>
        <dbReference type="Proteomes" id="UP001652626"/>
    </source>
</evidence>
<sequence length="230" mass="26493">MSTFGEIVEPVSRTTWEDWDEVYAEENVTIIQWQLPIEIPKRIETLFILEGKFLSDFMKVQSRDFFKLINSNIGVNLHLYQLTSSDKYICTVKDYNLLKSSEIIELLKPFIYKSEDVITIQTKPIMEYQTASLGMQSWVIRQLTTSVPSKKTWDLNFAKLEQPNILSGVTAGAICLREHINLSATALVCYIEHIEEYQTNELLKLLEKFEIIDDTCSAKCSGILSSNLYI</sequence>
<organism evidence="4 5">
    <name type="scientific">Vanessa tameamea</name>
    <name type="common">Kamehameha butterfly</name>
    <dbReference type="NCBI Taxonomy" id="334116"/>
    <lineage>
        <taxon>Eukaryota</taxon>
        <taxon>Metazoa</taxon>
        <taxon>Ecdysozoa</taxon>
        <taxon>Arthropoda</taxon>
        <taxon>Hexapoda</taxon>
        <taxon>Insecta</taxon>
        <taxon>Pterygota</taxon>
        <taxon>Neoptera</taxon>
        <taxon>Endopterygota</taxon>
        <taxon>Lepidoptera</taxon>
        <taxon>Glossata</taxon>
        <taxon>Ditrysia</taxon>
        <taxon>Papilionoidea</taxon>
        <taxon>Nymphalidae</taxon>
        <taxon>Nymphalinae</taxon>
        <taxon>Vanessa</taxon>
    </lineage>
</organism>
<dbReference type="OrthoDB" id="17536at2759"/>
<dbReference type="GeneID" id="113402556"/>
<dbReference type="AlphaFoldDB" id="A0A8B8ISD7"/>
<dbReference type="CTD" id="8624"/>
<dbReference type="Proteomes" id="UP001652626">
    <property type="component" value="Chromosome 11"/>
</dbReference>
<reference evidence="5" key="1">
    <citation type="submission" date="2025-08" db="UniProtKB">
        <authorList>
            <consortium name="RefSeq"/>
        </authorList>
    </citation>
    <scope>IDENTIFICATION</scope>
    <source>
        <tissue evidence="5">Whole body</tissue>
    </source>
</reference>
<name>A0A8B8ISD7_VANTA</name>
<dbReference type="GO" id="GO:0005783">
    <property type="term" value="C:endoplasmic reticulum"/>
    <property type="evidence" value="ECO:0007669"/>
    <property type="project" value="InterPro"/>
</dbReference>
<dbReference type="RefSeq" id="XP_026498631.1">
    <property type="nucleotide sequence ID" value="XM_026642846.2"/>
</dbReference>
<dbReference type="PANTHER" id="PTHR15069">
    <property type="entry name" value="PROTEASOME ASSEMBLY CHAPERONE 1"/>
    <property type="match status" value="1"/>
</dbReference>
<proteinExistence type="inferred from homology"/>
<evidence type="ECO:0000256" key="1">
    <source>
        <dbReference type="ARBA" id="ARBA00005261"/>
    </source>
</evidence>
<dbReference type="GO" id="GO:0080129">
    <property type="term" value="P:proteasome core complex assembly"/>
    <property type="evidence" value="ECO:0007669"/>
    <property type="project" value="TreeGrafter"/>
</dbReference>
<evidence type="ECO:0000256" key="3">
    <source>
        <dbReference type="ARBA" id="ARBA00023186"/>
    </source>
</evidence>
<comment type="similarity">
    <text evidence="1">Belongs to the PSMG1 family.</text>
</comment>
<dbReference type="InterPro" id="IPR016565">
    <property type="entry name" value="Proteasome_assmbl_chp_1"/>
</dbReference>
<gene>
    <name evidence="5" type="primary">LOC113402556</name>
</gene>
<dbReference type="PANTHER" id="PTHR15069:SF1">
    <property type="entry name" value="PROTEASOME ASSEMBLY CHAPERONE 1"/>
    <property type="match status" value="1"/>
</dbReference>